<keyword evidence="2 6" id="KW-0812">Transmembrane</keyword>
<dbReference type="InterPro" id="IPR006260">
    <property type="entry name" value="TonB/TolA_C"/>
</dbReference>
<gene>
    <name evidence="8" type="ORF">EHQ30_08325</name>
</gene>
<evidence type="ECO:0000256" key="6">
    <source>
        <dbReference type="SAM" id="Phobius"/>
    </source>
</evidence>
<organism evidence="8 9">
    <name type="scientific">Leptospira brenneri</name>
    <dbReference type="NCBI Taxonomy" id="2023182"/>
    <lineage>
        <taxon>Bacteria</taxon>
        <taxon>Pseudomonadati</taxon>
        <taxon>Spirochaetota</taxon>
        <taxon>Spirochaetia</taxon>
        <taxon>Leptospirales</taxon>
        <taxon>Leptospiraceae</taxon>
        <taxon>Leptospira</taxon>
    </lineage>
</organism>
<protein>
    <submittedName>
        <fullName evidence="8">TonB family protein</fullName>
    </submittedName>
</protein>
<dbReference type="Proteomes" id="UP000297891">
    <property type="component" value="Unassembled WGS sequence"/>
</dbReference>
<evidence type="ECO:0000259" key="7">
    <source>
        <dbReference type="PROSITE" id="PS52015"/>
    </source>
</evidence>
<dbReference type="Gene3D" id="3.30.1150.10">
    <property type="match status" value="1"/>
</dbReference>
<comment type="caution">
    <text evidence="8">The sequence shown here is derived from an EMBL/GenBank/DDBJ whole genome shotgun (WGS) entry which is preliminary data.</text>
</comment>
<keyword evidence="3 6" id="KW-1133">Transmembrane helix</keyword>
<keyword evidence="9" id="KW-1185">Reference proteome</keyword>
<evidence type="ECO:0000256" key="1">
    <source>
        <dbReference type="ARBA" id="ARBA00004167"/>
    </source>
</evidence>
<proteinExistence type="predicted"/>
<dbReference type="NCBIfam" id="TIGR01352">
    <property type="entry name" value="tonB_Cterm"/>
    <property type="match status" value="1"/>
</dbReference>
<dbReference type="OrthoDB" id="338667at2"/>
<feature type="domain" description="TonB C-terminal" evidence="7">
    <location>
        <begin position="211"/>
        <end position="305"/>
    </location>
</feature>
<dbReference type="EMBL" id="RQFP01000001">
    <property type="protein sequence ID" value="TGK96590.1"/>
    <property type="molecule type" value="Genomic_DNA"/>
</dbReference>
<feature type="transmembrane region" description="Helical" evidence="6">
    <location>
        <begin position="20"/>
        <end position="39"/>
    </location>
</feature>
<evidence type="ECO:0000313" key="8">
    <source>
        <dbReference type="EMBL" id="TGK96590.1"/>
    </source>
</evidence>
<keyword evidence="4 6" id="KW-0472">Membrane</keyword>
<dbReference type="InterPro" id="IPR037682">
    <property type="entry name" value="TonB_C"/>
</dbReference>
<dbReference type="AlphaFoldDB" id="A0A2M9Y502"/>
<dbReference type="GO" id="GO:0016020">
    <property type="term" value="C:membrane"/>
    <property type="evidence" value="ECO:0007669"/>
    <property type="project" value="UniProtKB-SubCell"/>
</dbReference>
<dbReference type="Pfam" id="PF03544">
    <property type="entry name" value="TonB_C"/>
    <property type="match status" value="1"/>
</dbReference>
<feature type="region of interest" description="Disordered" evidence="5">
    <location>
        <begin position="142"/>
        <end position="166"/>
    </location>
</feature>
<comment type="subcellular location">
    <subcellularLocation>
        <location evidence="1">Membrane</location>
        <topology evidence="1">Single-pass membrane protein</topology>
    </subcellularLocation>
</comment>
<dbReference type="SUPFAM" id="SSF74653">
    <property type="entry name" value="TolA/TonB C-terminal domain"/>
    <property type="match status" value="1"/>
</dbReference>
<dbReference type="PROSITE" id="PS52015">
    <property type="entry name" value="TONB_CTD"/>
    <property type="match status" value="1"/>
</dbReference>
<evidence type="ECO:0000313" key="9">
    <source>
        <dbReference type="Proteomes" id="UP000297891"/>
    </source>
</evidence>
<evidence type="ECO:0000256" key="3">
    <source>
        <dbReference type="ARBA" id="ARBA00022989"/>
    </source>
</evidence>
<name>A0A2M9Y502_9LEPT</name>
<evidence type="ECO:0000256" key="4">
    <source>
        <dbReference type="ARBA" id="ARBA00023136"/>
    </source>
</evidence>
<dbReference type="GO" id="GO:0055085">
    <property type="term" value="P:transmembrane transport"/>
    <property type="evidence" value="ECO:0007669"/>
    <property type="project" value="InterPro"/>
</dbReference>
<reference evidence="8" key="1">
    <citation type="journal article" date="2019" name="PLoS Negl. Trop. Dis.">
        <title>Revisiting the worldwide diversity of Leptospira species in the environment.</title>
        <authorList>
            <person name="Vincent A.T."/>
            <person name="Schiettekatte O."/>
            <person name="Bourhy P."/>
            <person name="Veyrier F.J."/>
            <person name="Picardeau M."/>
        </authorList>
    </citation>
    <scope>NUCLEOTIDE SEQUENCE [LARGE SCALE GENOMIC DNA]</scope>
    <source>
        <strain evidence="8">201800277</strain>
    </source>
</reference>
<dbReference type="RefSeq" id="WP_100789768.1">
    <property type="nucleotide sequence ID" value="NZ_NPDQ01000002.1"/>
</dbReference>
<evidence type="ECO:0000256" key="2">
    <source>
        <dbReference type="ARBA" id="ARBA00022692"/>
    </source>
</evidence>
<sequence>MAQLSFDFRLPEKEEGERRLFFAFTFVVLVSSFVLAHLITRNMLWKMWAEEQASEMLGPKEQEKIYEVLVEQQFINPDKKDEYKALSNKDSSGGGGITEKQGFHTLTQFREFIMGSSASTPSKAQPKSEQSKEEELFEVGIFKADPKTNSNSEESPNQSASSGQMTKIPFNYRFQQDFLFRWDGAKALTIPTKQLAGFYYFKNMLKRIEESFAPPGGGNYAYRDIAGVVAREGIKEGETKVLFMLSEQGQVLDVRLVSSQGQVVVDQACLDSIRGQNFGPVPEEVKSKGLIFGINFIFPGIRYYR</sequence>
<feature type="compositionally biased region" description="Polar residues" evidence="5">
    <location>
        <begin position="147"/>
        <end position="165"/>
    </location>
</feature>
<evidence type="ECO:0000256" key="5">
    <source>
        <dbReference type="SAM" id="MobiDB-lite"/>
    </source>
</evidence>
<accession>A0A2M9Y502</accession>